<evidence type="ECO:0000313" key="3">
    <source>
        <dbReference type="EMBL" id="GAA4472288.1"/>
    </source>
</evidence>
<comment type="caution">
    <text evidence="3">The sequence shown here is derived from an EMBL/GenBank/DDBJ whole genome shotgun (WGS) entry which is preliminary data.</text>
</comment>
<sequence length="271" mass="29420">MKSCITISLVEEARGGPFVLWDGLEKSIAFAGELGYDAVEIFAPGTDAIDPDKLSSMLDKAGLKLAALGTGAGWVKHKLQLADADAGKREQAKKFVRDVIDLAGQFGASAIIGSMQGRSDAVVDAPTARKYLCEALEDGGSHAAQYNVPLIYEPLNRYETNQCCTVADGVKLLDSLSTQNVTLLCDLFHMNIEEADIAEALISGGDKVGHIHFVDSNRRPVGCGHMQYGRIIAALRQINYQGYLCAEAFAWPNPEEAARQTMRAYKYWTQS</sequence>
<evidence type="ECO:0000313" key="4">
    <source>
        <dbReference type="Proteomes" id="UP001500840"/>
    </source>
</evidence>
<gene>
    <name evidence="3" type="ORF">GCM10023156_68450</name>
</gene>
<dbReference type="InterPro" id="IPR036237">
    <property type="entry name" value="Xyl_isomerase-like_sf"/>
</dbReference>
<dbReference type="EMBL" id="BAABGA010000120">
    <property type="protein sequence ID" value="GAA4472288.1"/>
    <property type="molecule type" value="Genomic_DNA"/>
</dbReference>
<dbReference type="Pfam" id="PF01261">
    <property type="entry name" value="AP_endonuc_2"/>
    <property type="match status" value="1"/>
</dbReference>
<feature type="domain" description="Xylose isomerase-like TIM barrel" evidence="2">
    <location>
        <begin position="29"/>
        <end position="266"/>
    </location>
</feature>
<name>A0ABP8NVW8_9BACT</name>
<dbReference type="PANTHER" id="PTHR43489:SF7">
    <property type="entry name" value="3-DEHYDRO-D-GULOSIDE 4-EPIMERASE-RELATED"/>
    <property type="match status" value="1"/>
</dbReference>
<dbReference type="GO" id="GO:0016853">
    <property type="term" value="F:isomerase activity"/>
    <property type="evidence" value="ECO:0007669"/>
    <property type="project" value="UniProtKB-KW"/>
</dbReference>
<proteinExistence type="predicted"/>
<organism evidence="3 4">
    <name type="scientific">Novipirellula rosea</name>
    <dbReference type="NCBI Taxonomy" id="1031540"/>
    <lineage>
        <taxon>Bacteria</taxon>
        <taxon>Pseudomonadati</taxon>
        <taxon>Planctomycetota</taxon>
        <taxon>Planctomycetia</taxon>
        <taxon>Pirellulales</taxon>
        <taxon>Pirellulaceae</taxon>
        <taxon>Novipirellula</taxon>
    </lineage>
</organism>
<dbReference type="InterPro" id="IPR013022">
    <property type="entry name" value="Xyl_isomerase-like_TIM-brl"/>
</dbReference>
<accession>A0ABP8NVW8</accession>
<dbReference type="Gene3D" id="3.20.20.150">
    <property type="entry name" value="Divalent-metal-dependent TIM barrel enzymes"/>
    <property type="match status" value="1"/>
</dbReference>
<protein>
    <submittedName>
        <fullName evidence="3">Sugar phosphate isomerase/epimerase</fullName>
    </submittedName>
</protein>
<dbReference type="RefSeq" id="WP_339936533.1">
    <property type="nucleotide sequence ID" value="NZ_BAABGA010000120.1"/>
</dbReference>
<keyword evidence="4" id="KW-1185">Reference proteome</keyword>
<reference evidence="4" key="1">
    <citation type="journal article" date="2019" name="Int. J. Syst. Evol. Microbiol.">
        <title>The Global Catalogue of Microorganisms (GCM) 10K type strain sequencing project: providing services to taxonomists for standard genome sequencing and annotation.</title>
        <authorList>
            <consortium name="The Broad Institute Genomics Platform"/>
            <consortium name="The Broad Institute Genome Sequencing Center for Infectious Disease"/>
            <person name="Wu L."/>
            <person name="Ma J."/>
        </authorList>
    </citation>
    <scope>NUCLEOTIDE SEQUENCE [LARGE SCALE GENOMIC DNA]</scope>
    <source>
        <strain evidence="4">JCM 17759</strain>
    </source>
</reference>
<keyword evidence="1 3" id="KW-0413">Isomerase</keyword>
<dbReference type="Proteomes" id="UP001500840">
    <property type="component" value="Unassembled WGS sequence"/>
</dbReference>
<dbReference type="SUPFAM" id="SSF51658">
    <property type="entry name" value="Xylose isomerase-like"/>
    <property type="match status" value="1"/>
</dbReference>
<dbReference type="PANTHER" id="PTHR43489">
    <property type="entry name" value="ISOMERASE"/>
    <property type="match status" value="1"/>
</dbReference>
<evidence type="ECO:0000259" key="2">
    <source>
        <dbReference type="Pfam" id="PF01261"/>
    </source>
</evidence>
<evidence type="ECO:0000256" key="1">
    <source>
        <dbReference type="ARBA" id="ARBA00023235"/>
    </source>
</evidence>
<dbReference type="InterPro" id="IPR050417">
    <property type="entry name" value="Sugar_Epim/Isomerase"/>
</dbReference>